<protein>
    <submittedName>
        <fullName evidence="2">Uncharacterized protein</fullName>
    </submittedName>
</protein>
<evidence type="ECO:0000313" key="2">
    <source>
        <dbReference type="EnsemblPlants" id="MELO3C032686.2.1"/>
    </source>
</evidence>
<dbReference type="EnsemblPlants" id="MELO3C032686.2.1">
    <property type="protein sequence ID" value="MELO3C032686.2.1"/>
    <property type="gene ID" value="MELO3C032686.2"/>
</dbReference>
<accession>A0A9I9EEH2</accession>
<dbReference type="Gramene" id="MELO3C032686.2.1">
    <property type="protein sequence ID" value="MELO3C032686.2.1"/>
    <property type="gene ID" value="MELO3C032686.2"/>
</dbReference>
<feature type="region of interest" description="Disordered" evidence="1">
    <location>
        <begin position="49"/>
        <end position="84"/>
    </location>
</feature>
<proteinExistence type="predicted"/>
<dbReference type="AlphaFoldDB" id="A0A9I9EEH2"/>
<name>A0A9I9EEH2_CUCME</name>
<sequence length="84" mass="9196">MLVLSKFPDNDLLVVVDTISVTDIGNTPGTLEDSCAMLSPFSDALIRNNPGTYTTEEADDEGRFNTNEQRPVESYLKKNGGNRS</sequence>
<organism evidence="2">
    <name type="scientific">Cucumis melo</name>
    <name type="common">Muskmelon</name>
    <dbReference type="NCBI Taxonomy" id="3656"/>
    <lineage>
        <taxon>Eukaryota</taxon>
        <taxon>Viridiplantae</taxon>
        <taxon>Streptophyta</taxon>
        <taxon>Embryophyta</taxon>
        <taxon>Tracheophyta</taxon>
        <taxon>Spermatophyta</taxon>
        <taxon>Magnoliopsida</taxon>
        <taxon>eudicotyledons</taxon>
        <taxon>Gunneridae</taxon>
        <taxon>Pentapetalae</taxon>
        <taxon>rosids</taxon>
        <taxon>fabids</taxon>
        <taxon>Cucurbitales</taxon>
        <taxon>Cucurbitaceae</taxon>
        <taxon>Benincaseae</taxon>
        <taxon>Cucumis</taxon>
    </lineage>
</organism>
<evidence type="ECO:0000256" key="1">
    <source>
        <dbReference type="SAM" id="MobiDB-lite"/>
    </source>
</evidence>
<reference evidence="2" key="1">
    <citation type="submission" date="2023-03" db="UniProtKB">
        <authorList>
            <consortium name="EnsemblPlants"/>
        </authorList>
    </citation>
    <scope>IDENTIFICATION</scope>
</reference>